<accession>A0A3B1C407</accession>
<gene>
    <name evidence="1" type="ORF">MNBD_NITROSPINAE02-885</name>
</gene>
<evidence type="ECO:0000313" key="1">
    <source>
        <dbReference type="EMBL" id="VAX19323.1"/>
    </source>
</evidence>
<dbReference type="SUPFAM" id="SSF56935">
    <property type="entry name" value="Porins"/>
    <property type="match status" value="1"/>
</dbReference>
<proteinExistence type="predicted"/>
<dbReference type="EMBL" id="UOGE01000044">
    <property type="protein sequence ID" value="VAX19323.1"/>
    <property type="molecule type" value="Genomic_DNA"/>
</dbReference>
<dbReference type="AlphaFoldDB" id="A0A3B1C407"/>
<organism evidence="1">
    <name type="scientific">hydrothermal vent metagenome</name>
    <dbReference type="NCBI Taxonomy" id="652676"/>
    <lineage>
        <taxon>unclassified sequences</taxon>
        <taxon>metagenomes</taxon>
        <taxon>ecological metagenomes</taxon>
    </lineage>
</organism>
<sequence length="411" mass="43833">MKKANILLAIMVFAIVGVISTPDESSAVPSFSRQTGNPCWACHFQHIPKLNAMGRNFKLNGFTDASSDLAEDENLSIPAPWFPISFISKVQFVKSSPKVSGNPESGAERGQWKIPDEAAFSVAGRAAENIGYSLEMDGSKWNNAKIMMPFLKGDYTAGLVIHTTDGHGPATGFEMLNNGLLRGQRGFEDRKGAYAAQAVLARGYNGRSSGLGLFGGNDLVQVYASLWAPAWGVDQTLDTGLEMSQYARVTVTPELSDSMSLGFGVAYYGGESVCVKCAGDPPEGESAVEHTFATDALVVDAQLQAEFDNGMSLEASLSYASAGDKGNPDQLFIDSEATSGAIMVGITPQLNLQAAYSAYTNNESGADINTIVTGVWYSLFQNIEAVVEYSVYDGDGASDDNILKVMLFSAF</sequence>
<protein>
    <recommendedName>
        <fullName evidence="2">Cytochrome c domain-containing protein</fullName>
    </recommendedName>
</protein>
<reference evidence="1" key="1">
    <citation type="submission" date="2018-06" db="EMBL/GenBank/DDBJ databases">
        <authorList>
            <person name="Zhirakovskaya E."/>
        </authorList>
    </citation>
    <scope>NUCLEOTIDE SEQUENCE</scope>
</reference>
<name>A0A3B1C407_9ZZZZ</name>
<evidence type="ECO:0008006" key="2">
    <source>
        <dbReference type="Google" id="ProtNLM"/>
    </source>
</evidence>